<dbReference type="InterPro" id="IPR036388">
    <property type="entry name" value="WH-like_DNA-bd_sf"/>
</dbReference>
<dbReference type="GO" id="GO:0003677">
    <property type="term" value="F:DNA binding"/>
    <property type="evidence" value="ECO:0007669"/>
    <property type="project" value="UniProtKB-KW"/>
</dbReference>
<evidence type="ECO:0000256" key="4">
    <source>
        <dbReference type="ARBA" id="ARBA00023163"/>
    </source>
</evidence>
<organism evidence="6 7">
    <name type="scientific">Aliiruegeria haliotis</name>
    <dbReference type="NCBI Taxonomy" id="1280846"/>
    <lineage>
        <taxon>Bacteria</taxon>
        <taxon>Pseudomonadati</taxon>
        <taxon>Pseudomonadota</taxon>
        <taxon>Alphaproteobacteria</taxon>
        <taxon>Rhodobacterales</taxon>
        <taxon>Roseobacteraceae</taxon>
        <taxon>Aliiruegeria</taxon>
    </lineage>
</organism>
<name>A0A2T0RN29_9RHOB</name>
<evidence type="ECO:0000259" key="5">
    <source>
        <dbReference type="PROSITE" id="PS50931"/>
    </source>
</evidence>
<dbReference type="RefSeq" id="WP_106205795.1">
    <property type="nucleotide sequence ID" value="NZ_PVTD01000006.1"/>
</dbReference>
<dbReference type="EMBL" id="PVTD01000006">
    <property type="protein sequence ID" value="PRY22594.1"/>
    <property type="molecule type" value="Genomic_DNA"/>
</dbReference>
<evidence type="ECO:0000256" key="2">
    <source>
        <dbReference type="ARBA" id="ARBA00023015"/>
    </source>
</evidence>
<sequence length="300" mass="31661">MLSIDTAQLAALAEVIRTGSFDRAAGALHVTPSAISQRIKSLEERLGTVLVRRGQPCIGTEAGLRLYRHAEEVALLEQALSVDIGPIAGTAGHHAVRIASNADSLATWLPPALAAAAGDAPGLLFDLTLDDQDHSADWLRRGEVVAAVTAHAAPVQGCDSTALGALRYIATASPAYMRTHFPDGVTPEALAEAPVMTFDRKDQLQARWLQMKGGRKLSPPSHFLPSTQAFVDAALAGLGWGMNPEPLVQGHIAAGRLVPLDPTLPLDTPLHWQVSRIAAPALAPLTGAIRQAARTVLWPT</sequence>
<keyword evidence="3" id="KW-0238">DNA-binding</keyword>
<dbReference type="Gene3D" id="1.10.10.10">
    <property type="entry name" value="Winged helix-like DNA-binding domain superfamily/Winged helix DNA-binding domain"/>
    <property type="match status" value="1"/>
</dbReference>
<dbReference type="AlphaFoldDB" id="A0A2T0RN29"/>
<keyword evidence="4" id="KW-0804">Transcription</keyword>
<dbReference type="PANTHER" id="PTHR30579">
    <property type="entry name" value="TRANSCRIPTIONAL REGULATOR"/>
    <property type="match status" value="1"/>
</dbReference>
<dbReference type="InterPro" id="IPR050176">
    <property type="entry name" value="LTTR"/>
</dbReference>
<comment type="caution">
    <text evidence="6">The sequence shown here is derived from an EMBL/GenBank/DDBJ whole genome shotgun (WGS) entry which is preliminary data.</text>
</comment>
<comment type="similarity">
    <text evidence="1">Belongs to the LysR transcriptional regulatory family.</text>
</comment>
<feature type="domain" description="HTH lysR-type" evidence="5">
    <location>
        <begin position="4"/>
        <end position="60"/>
    </location>
</feature>
<dbReference type="GO" id="GO:0003700">
    <property type="term" value="F:DNA-binding transcription factor activity"/>
    <property type="evidence" value="ECO:0007669"/>
    <property type="project" value="InterPro"/>
</dbReference>
<dbReference type="Proteomes" id="UP000239480">
    <property type="component" value="Unassembled WGS sequence"/>
</dbReference>
<dbReference type="Pfam" id="PF00126">
    <property type="entry name" value="HTH_1"/>
    <property type="match status" value="1"/>
</dbReference>
<dbReference type="Gene3D" id="3.40.190.290">
    <property type="match status" value="1"/>
</dbReference>
<dbReference type="NCBIfam" id="NF002964">
    <property type="entry name" value="PRK03635.1"/>
    <property type="match status" value="1"/>
</dbReference>
<dbReference type="PANTHER" id="PTHR30579:SF2">
    <property type="entry name" value="HTH-TYPE TRANSCRIPTIONAL REGULATOR ARGP"/>
    <property type="match status" value="1"/>
</dbReference>
<accession>A0A2T0RN29</accession>
<dbReference type="InterPro" id="IPR000847">
    <property type="entry name" value="LysR_HTH_N"/>
</dbReference>
<dbReference type="InterPro" id="IPR017685">
    <property type="entry name" value="ArgP"/>
</dbReference>
<dbReference type="SUPFAM" id="SSF46785">
    <property type="entry name" value="Winged helix' DNA-binding domain"/>
    <property type="match status" value="1"/>
</dbReference>
<evidence type="ECO:0000313" key="7">
    <source>
        <dbReference type="Proteomes" id="UP000239480"/>
    </source>
</evidence>
<keyword evidence="7" id="KW-1185">Reference proteome</keyword>
<dbReference type="Pfam" id="PF03466">
    <property type="entry name" value="LysR_substrate"/>
    <property type="match status" value="1"/>
</dbReference>
<dbReference type="PRINTS" id="PR00039">
    <property type="entry name" value="HTHLYSR"/>
</dbReference>
<dbReference type="InterPro" id="IPR005119">
    <property type="entry name" value="LysR_subst-bd"/>
</dbReference>
<dbReference type="NCBIfam" id="TIGR03298">
    <property type="entry name" value="argP"/>
    <property type="match status" value="1"/>
</dbReference>
<evidence type="ECO:0000256" key="1">
    <source>
        <dbReference type="ARBA" id="ARBA00009437"/>
    </source>
</evidence>
<reference evidence="6 7" key="1">
    <citation type="submission" date="2018-03" db="EMBL/GenBank/DDBJ databases">
        <title>Genomic Encyclopedia of Archaeal and Bacterial Type Strains, Phase II (KMG-II): from individual species to whole genera.</title>
        <authorList>
            <person name="Goeker M."/>
        </authorList>
    </citation>
    <scope>NUCLEOTIDE SEQUENCE [LARGE SCALE GENOMIC DNA]</scope>
    <source>
        <strain evidence="6 7">DSM 29328</strain>
    </source>
</reference>
<dbReference type="PROSITE" id="PS50931">
    <property type="entry name" value="HTH_LYSR"/>
    <property type="match status" value="1"/>
</dbReference>
<dbReference type="InterPro" id="IPR036390">
    <property type="entry name" value="WH_DNA-bd_sf"/>
</dbReference>
<dbReference type="OrthoDB" id="3252676at2"/>
<dbReference type="SUPFAM" id="SSF53850">
    <property type="entry name" value="Periplasmic binding protein-like II"/>
    <property type="match status" value="1"/>
</dbReference>
<evidence type="ECO:0000313" key="6">
    <source>
        <dbReference type="EMBL" id="PRY22594.1"/>
    </source>
</evidence>
<gene>
    <name evidence="6" type="ORF">CLV78_106134</name>
</gene>
<evidence type="ECO:0000256" key="3">
    <source>
        <dbReference type="ARBA" id="ARBA00023125"/>
    </source>
</evidence>
<proteinExistence type="inferred from homology"/>
<keyword evidence="2" id="KW-0805">Transcription regulation</keyword>
<dbReference type="NCBIfam" id="NF009888">
    <property type="entry name" value="PRK13348.1"/>
    <property type="match status" value="1"/>
</dbReference>
<protein>
    <submittedName>
        <fullName evidence="6">LysR family transcriptional regulator</fullName>
    </submittedName>
</protein>